<gene>
    <name evidence="1" type="ORF">LCGC14_1793720</name>
</gene>
<sequence>MSDIDLLNYCLRRMLSELPNDYVDGAGRSWELEFTGFKASNLPKLGAQLAAQWVAYPSMARLLENEDEPCYYTNIRIEGSGLSRLIENPTPLLKELRLKRTELLSMLSGAR</sequence>
<dbReference type="EMBL" id="LAZR01017177">
    <property type="protein sequence ID" value="KKM01514.1"/>
    <property type="molecule type" value="Genomic_DNA"/>
</dbReference>
<comment type="caution">
    <text evidence="1">The sequence shown here is derived from an EMBL/GenBank/DDBJ whole genome shotgun (WGS) entry which is preliminary data.</text>
</comment>
<name>A0A0F9GRR3_9ZZZZ</name>
<proteinExistence type="predicted"/>
<accession>A0A0F9GRR3</accession>
<organism evidence="1">
    <name type="scientific">marine sediment metagenome</name>
    <dbReference type="NCBI Taxonomy" id="412755"/>
    <lineage>
        <taxon>unclassified sequences</taxon>
        <taxon>metagenomes</taxon>
        <taxon>ecological metagenomes</taxon>
    </lineage>
</organism>
<protein>
    <submittedName>
        <fullName evidence="1">Uncharacterized protein</fullName>
    </submittedName>
</protein>
<dbReference type="AlphaFoldDB" id="A0A0F9GRR3"/>
<reference evidence="1" key="1">
    <citation type="journal article" date="2015" name="Nature">
        <title>Complex archaea that bridge the gap between prokaryotes and eukaryotes.</title>
        <authorList>
            <person name="Spang A."/>
            <person name="Saw J.H."/>
            <person name="Jorgensen S.L."/>
            <person name="Zaremba-Niedzwiedzka K."/>
            <person name="Martijn J."/>
            <person name="Lind A.E."/>
            <person name="van Eijk R."/>
            <person name="Schleper C."/>
            <person name="Guy L."/>
            <person name="Ettema T.J."/>
        </authorList>
    </citation>
    <scope>NUCLEOTIDE SEQUENCE</scope>
</reference>
<evidence type="ECO:0000313" key="1">
    <source>
        <dbReference type="EMBL" id="KKM01514.1"/>
    </source>
</evidence>